<feature type="compositionally biased region" description="Low complexity" evidence="4">
    <location>
        <begin position="79"/>
        <end position="89"/>
    </location>
</feature>
<evidence type="ECO:0000313" key="7">
    <source>
        <dbReference type="Proteomes" id="UP000242450"/>
    </source>
</evidence>
<evidence type="ECO:0000256" key="1">
    <source>
        <dbReference type="ARBA" id="ARBA00022614"/>
    </source>
</evidence>
<keyword evidence="3" id="KW-0677">Repeat</keyword>
<keyword evidence="1" id="KW-0433">Leucine-rich repeat</keyword>
<organism evidence="6 7">
    <name type="scientific">Cervus elaphus hippelaphus</name>
    <name type="common">European red deer</name>
    <dbReference type="NCBI Taxonomy" id="46360"/>
    <lineage>
        <taxon>Eukaryota</taxon>
        <taxon>Metazoa</taxon>
        <taxon>Chordata</taxon>
        <taxon>Craniata</taxon>
        <taxon>Vertebrata</taxon>
        <taxon>Euteleostomi</taxon>
        <taxon>Mammalia</taxon>
        <taxon>Eutheria</taxon>
        <taxon>Laurasiatheria</taxon>
        <taxon>Artiodactyla</taxon>
        <taxon>Ruminantia</taxon>
        <taxon>Pecora</taxon>
        <taxon>Cervidae</taxon>
        <taxon>Cervinae</taxon>
        <taxon>Cervus</taxon>
    </lineage>
</organism>
<dbReference type="GO" id="GO:0005886">
    <property type="term" value="C:plasma membrane"/>
    <property type="evidence" value="ECO:0007669"/>
    <property type="project" value="TreeGrafter"/>
</dbReference>
<proteinExistence type="predicted"/>
<name>A0A212D2J6_CEREH</name>
<sequence>MRSPPKGIRMGHWLSLAIREGRVRSLFALPSGEVWSSLGGCARKVQEALTPGPAASLGWRQPSQVGGLGSAGPGPLPRGPVSSQQQGCGSSSYRDGMEWCPRGWWCGPRPRLRTMTCWLWVLSLQLLLLPAALPPAGGCPARCECTAQTRAVACPRRRLTAVPDGIPAETRLLELSRNRIRCLNPGDLAALPLLEELDLSENVIAHVEPGAFANLPRLRVLRLRGNLLKLIAPGVFTRLDNLTLLDLSENKLVILLDYTFQDLRSLRRLEVGDNDLVFISRRAFAGLLALEELTLERCNLTALSGESLGHLRGLGALRLRHLAIAALEDQNFQRLPGLLHLEIDNWPLLEEVAAGSLRGLNLTSLSVTHTNITAVPAAALRHQAHLTCLNLSHNPISTVPRGSFRDLVRLRELHLAGALLAMVEPQAFLGLRQIRLLNLSNNLLSTLEESTFHSVNTLETLRVDGNPLACDCRLLWVVQRRKTLNFDGRPPACATPAEVRGDALRSLPDSALFEYFTFTDPRLPLSWPLDADLRGEEARFQRDATHASEPVPKPGAEEPHPWGLELQFSLRPHFNLQGLCGLLPEGALPEAPWSGSVALVAEVPELTVAQWLVEAGARPPEEFTKTVALLLLQLSAALECLEALGAALAELRPENLLLVAPRGCTATGPPRLLLADFRRIHPRPPGTPGIHARQLGRLLRELLGPGVPLATPVATGLERLAAQLTRVRPSAARTRGALQALLWGPGPELRSHGAPLGSWLQVRRTMLVLHLAERAVGGEVPGLEDWLCCEYLMEATAASVDLALSLLWD</sequence>
<dbReference type="PROSITE" id="PS51450">
    <property type="entry name" value="LRR"/>
    <property type="match status" value="2"/>
</dbReference>
<feature type="domain" description="LRRNT" evidence="5">
    <location>
        <begin position="138"/>
        <end position="172"/>
    </location>
</feature>
<reference evidence="6 7" key="1">
    <citation type="journal article" date="2018" name="Mol. Genet. Genomics">
        <title>The red deer Cervus elaphus genome CerEla1.0: sequencing, annotating, genes, and chromosomes.</title>
        <authorList>
            <person name="Bana N.A."/>
            <person name="Nyiri A."/>
            <person name="Nagy J."/>
            <person name="Frank K."/>
            <person name="Nagy T."/>
            <person name="Steger V."/>
            <person name="Schiller M."/>
            <person name="Lakatos P."/>
            <person name="Sugar L."/>
            <person name="Horn P."/>
            <person name="Barta E."/>
            <person name="Orosz L."/>
        </authorList>
    </citation>
    <scope>NUCLEOTIDE SEQUENCE [LARGE SCALE GENOMIC DNA]</scope>
    <source>
        <strain evidence="6">Hungarian</strain>
    </source>
</reference>
<dbReference type="SUPFAM" id="SSF52058">
    <property type="entry name" value="L domain-like"/>
    <property type="match status" value="1"/>
</dbReference>
<feature type="region of interest" description="Disordered" evidence="4">
    <location>
        <begin position="53"/>
        <end position="89"/>
    </location>
</feature>
<evidence type="ECO:0000313" key="6">
    <source>
        <dbReference type="EMBL" id="OWK12443.1"/>
    </source>
</evidence>
<dbReference type="PANTHER" id="PTHR24369">
    <property type="entry name" value="ANTIGEN BSP, PUTATIVE-RELATED"/>
    <property type="match status" value="1"/>
</dbReference>
<dbReference type="SMART" id="SM00369">
    <property type="entry name" value="LRR_TYP"/>
    <property type="match status" value="9"/>
</dbReference>
<comment type="caution">
    <text evidence="6">The sequence shown here is derived from an EMBL/GenBank/DDBJ whole genome shotgun (WGS) entry which is preliminary data.</text>
</comment>
<dbReference type="InterPro" id="IPR050541">
    <property type="entry name" value="LRR_TM_domain-containing"/>
</dbReference>
<dbReference type="FunFam" id="3.80.10.10:FF:000014">
    <property type="entry name" value="Leucine-rich repeat and immunoglobulin-like domain-containing nogo receptor-interacting protein 1"/>
    <property type="match status" value="1"/>
</dbReference>
<dbReference type="InterPro" id="IPR001611">
    <property type="entry name" value="Leu-rich_rpt"/>
</dbReference>
<evidence type="ECO:0000256" key="4">
    <source>
        <dbReference type="SAM" id="MobiDB-lite"/>
    </source>
</evidence>
<dbReference type="AlphaFoldDB" id="A0A212D2J6"/>
<dbReference type="InterPro" id="IPR032675">
    <property type="entry name" value="LRR_dom_sf"/>
</dbReference>
<dbReference type="InterPro" id="IPR000372">
    <property type="entry name" value="LRRNT"/>
</dbReference>
<evidence type="ECO:0000259" key="5">
    <source>
        <dbReference type="SMART" id="SM00013"/>
    </source>
</evidence>
<dbReference type="Gene3D" id="3.80.10.10">
    <property type="entry name" value="Ribonuclease Inhibitor"/>
    <property type="match status" value="1"/>
</dbReference>
<dbReference type="OrthoDB" id="10061535at2759"/>
<dbReference type="InterPro" id="IPR003591">
    <property type="entry name" value="Leu-rich_rpt_typical-subtyp"/>
</dbReference>
<dbReference type="SMART" id="SM00013">
    <property type="entry name" value="LRRNT"/>
    <property type="match status" value="1"/>
</dbReference>
<accession>A0A212D2J6</accession>
<keyword evidence="7" id="KW-1185">Reference proteome</keyword>
<evidence type="ECO:0000256" key="3">
    <source>
        <dbReference type="ARBA" id="ARBA00022737"/>
    </source>
</evidence>
<gene>
    <name evidence="6" type="ORF">Celaphus_00003371</name>
</gene>
<protein>
    <recommendedName>
        <fullName evidence="5">LRRNT domain-containing protein</fullName>
    </recommendedName>
</protein>
<dbReference type="EMBL" id="MKHE01000009">
    <property type="protein sequence ID" value="OWK12443.1"/>
    <property type="molecule type" value="Genomic_DNA"/>
</dbReference>
<keyword evidence="2" id="KW-0732">Signal</keyword>
<evidence type="ECO:0000256" key="2">
    <source>
        <dbReference type="ARBA" id="ARBA00022729"/>
    </source>
</evidence>
<dbReference type="Proteomes" id="UP000242450">
    <property type="component" value="Chromosome 9"/>
</dbReference>
<dbReference type="Pfam" id="PF13855">
    <property type="entry name" value="LRR_8"/>
    <property type="match status" value="2"/>
</dbReference>
<dbReference type="PANTHER" id="PTHR24369:SF207">
    <property type="entry name" value="LEUCINE RICH REPEAT AND IG DOMAIN CONTAINING 3"/>
    <property type="match status" value="1"/>
</dbReference>